<comment type="function">
    <text evidence="7">Functions in the biosynthesis of the anionic phospholipids phosphatidylglycerol and cardiolipin.</text>
</comment>
<dbReference type="GO" id="GO:0005524">
    <property type="term" value="F:ATP binding"/>
    <property type="evidence" value="ECO:0007669"/>
    <property type="project" value="UniProtKB-KW"/>
</dbReference>
<comment type="subcellular location">
    <subcellularLocation>
        <location evidence="7">Mitochondrion</location>
    </subcellularLocation>
</comment>
<keyword evidence="7" id="KW-0067">ATP-binding</keyword>
<dbReference type="AlphaFoldDB" id="A0A5C5G484"/>
<dbReference type="PANTHER" id="PTHR12586:SF1">
    <property type="entry name" value="CDP-DIACYLGLYCEROL--GLYCEROL-3-PHOSPHATE 3-PHOSPHATIDYLTRANSFERASE, MITOCHONDRIAL"/>
    <property type="match status" value="1"/>
</dbReference>
<reference evidence="9 10" key="1">
    <citation type="submission" date="2019-03" db="EMBL/GenBank/DDBJ databases">
        <title>Rhodosporidium diobovatum UCD-FST 08-225 genome sequencing, assembly, and annotation.</title>
        <authorList>
            <person name="Fakankun I.U."/>
            <person name="Fristensky B."/>
            <person name="Levin D.B."/>
        </authorList>
    </citation>
    <scope>NUCLEOTIDE SEQUENCE [LARGE SCALE GENOMIC DNA]</scope>
    <source>
        <strain evidence="9 10">UCD-FST 08-225</strain>
    </source>
</reference>
<dbReference type="Proteomes" id="UP000311382">
    <property type="component" value="Unassembled WGS sequence"/>
</dbReference>
<dbReference type="Gene3D" id="3.30.870.10">
    <property type="entry name" value="Endonuclease Chain A"/>
    <property type="match status" value="2"/>
</dbReference>
<keyword evidence="1 7" id="KW-0444">Lipid biosynthesis</keyword>
<name>A0A5C5G484_9BASI</name>
<dbReference type="CDD" id="cd09137">
    <property type="entry name" value="PLDc_PGS1_euk_2"/>
    <property type="match status" value="1"/>
</dbReference>
<proteinExistence type="inferred from homology"/>
<keyword evidence="10" id="KW-1185">Reference proteome</keyword>
<evidence type="ECO:0000256" key="4">
    <source>
        <dbReference type="ARBA" id="ARBA00023098"/>
    </source>
</evidence>
<feature type="compositionally biased region" description="Basic residues" evidence="8">
    <location>
        <begin position="1"/>
        <end position="15"/>
    </location>
</feature>
<keyword evidence="7" id="KW-0496">Mitochondrion</keyword>
<dbReference type="GO" id="GO:0032049">
    <property type="term" value="P:cardiolipin biosynthetic process"/>
    <property type="evidence" value="ECO:0007669"/>
    <property type="project" value="InterPro"/>
</dbReference>
<dbReference type="EMBL" id="SOZI01000008">
    <property type="protein sequence ID" value="TNY23785.1"/>
    <property type="molecule type" value="Genomic_DNA"/>
</dbReference>
<dbReference type="OrthoDB" id="10250191at2759"/>
<dbReference type="UniPathway" id="UPA00084">
    <property type="reaction ID" value="UER00503"/>
</dbReference>
<organism evidence="9 10">
    <name type="scientific">Rhodotorula diobovata</name>
    <dbReference type="NCBI Taxonomy" id="5288"/>
    <lineage>
        <taxon>Eukaryota</taxon>
        <taxon>Fungi</taxon>
        <taxon>Dikarya</taxon>
        <taxon>Basidiomycota</taxon>
        <taxon>Pucciniomycotina</taxon>
        <taxon>Microbotryomycetes</taxon>
        <taxon>Sporidiobolales</taxon>
        <taxon>Sporidiobolaceae</taxon>
        <taxon>Rhodotorula</taxon>
    </lineage>
</organism>
<evidence type="ECO:0000313" key="10">
    <source>
        <dbReference type="Proteomes" id="UP000311382"/>
    </source>
</evidence>
<dbReference type="EC" id="2.7.8.5" evidence="7"/>
<evidence type="ECO:0000256" key="8">
    <source>
        <dbReference type="SAM" id="MobiDB-lite"/>
    </source>
</evidence>
<keyword evidence="7" id="KW-0547">Nucleotide-binding</keyword>
<dbReference type="CDD" id="cd09135">
    <property type="entry name" value="PLDc_PGS1_euk_1"/>
    <property type="match status" value="1"/>
</dbReference>
<evidence type="ECO:0000256" key="6">
    <source>
        <dbReference type="ARBA" id="ARBA00023264"/>
    </source>
</evidence>
<comment type="pathway">
    <text evidence="7">Phospholipid metabolism; phosphatidylglycerol biosynthesis; phosphatidylglycerol from CDP-diacylglycerol: step 1/2.</text>
</comment>
<protein>
    <recommendedName>
        <fullName evidence="7">CDP-diacylglycerol--glycerol-3-phosphate 3-phosphatidyltransferase</fullName>
        <ecNumber evidence="7">2.7.8.5</ecNumber>
    </recommendedName>
</protein>
<keyword evidence="6 7" id="KW-1208">Phospholipid metabolism</keyword>
<accession>A0A5C5G484</accession>
<gene>
    <name evidence="9" type="ORF">DMC30DRAFT_346861</name>
</gene>
<dbReference type="GO" id="GO:0005739">
    <property type="term" value="C:mitochondrion"/>
    <property type="evidence" value="ECO:0007669"/>
    <property type="project" value="UniProtKB-SubCell"/>
</dbReference>
<dbReference type="PANTHER" id="PTHR12586">
    <property type="entry name" value="CDP-DIACYLGLYCEROL--SERINE O-PHOSPHATIDYLTRANSFERASE"/>
    <property type="match status" value="1"/>
</dbReference>
<evidence type="ECO:0000313" key="9">
    <source>
        <dbReference type="EMBL" id="TNY23785.1"/>
    </source>
</evidence>
<dbReference type="GO" id="GO:0008444">
    <property type="term" value="F:CDP-diacylglycerol-glycerol-3-phosphate 3-phosphatidyltransferase activity"/>
    <property type="evidence" value="ECO:0007669"/>
    <property type="project" value="UniProtKB-EC"/>
</dbReference>
<keyword evidence="3" id="KW-0677">Repeat</keyword>
<keyword evidence="4 7" id="KW-0443">Lipid metabolism</keyword>
<evidence type="ECO:0000256" key="3">
    <source>
        <dbReference type="ARBA" id="ARBA00022737"/>
    </source>
</evidence>
<comment type="similarity">
    <text evidence="7">Belongs to the CDP-alcohol phosphatidyltransferase class-II family.</text>
</comment>
<evidence type="ECO:0000256" key="1">
    <source>
        <dbReference type="ARBA" id="ARBA00022516"/>
    </source>
</evidence>
<keyword evidence="2 7" id="KW-0808">Transferase</keyword>
<dbReference type="InterPro" id="IPR016270">
    <property type="entry name" value="PGS1"/>
</dbReference>
<comment type="catalytic activity">
    <reaction evidence="7">
        <text>a CDP-1,2-diacyl-sn-glycerol + sn-glycerol 3-phosphate = a 1,2-diacyl-sn-glycero-3-phospho-(1'-sn-glycero-3'-phosphate) + CMP + H(+)</text>
        <dbReference type="Rhea" id="RHEA:12593"/>
        <dbReference type="ChEBI" id="CHEBI:15378"/>
        <dbReference type="ChEBI" id="CHEBI:57597"/>
        <dbReference type="ChEBI" id="CHEBI:58332"/>
        <dbReference type="ChEBI" id="CHEBI:60110"/>
        <dbReference type="ChEBI" id="CHEBI:60377"/>
        <dbReference type="EC" id="2.7.8.5"/>
    </reaction>
</comment>
<dbReference type="SUPFAM" id="SSF56024">
    <property type="entry name" value="Phospholipase D/nuclease"/>
    <property type="match status" value="1"/>
</dbReference>
<keyword evidence="5 7" id="KW-0594">Phospholipid biosynthesis</keyword>
<sequence>MLQRVRRVRPPRIPRRSSAAQPYYTSAPPLHAEFERHPAFLDLSSQLDDAGLPAFAAHGETSVRVLHEPRDFYQALLAKIRAAKRRIFIASLYVGKEETELVGTLHAALRGNPSLRVTLLVDYLRSTREHPGASSAALLASLAAAFPDQVDLRLFHTPALYGWQRRWVPKRFNEGWGLQHMKVYGFDDDVIMSGANLSHDYFTNRADRYISFEAHAPLADFFSSLVSTVASFSFRATASDTSTPTPTPTISWPSSNAVSADPFAARRPGVALSDLRAHAHEALSTLLETWHALPPPSRAASLPPSLLSTPRPFTRRAPRPPAPGASHLHPAFDTLLRPVLQMAPFSLTHETRAVVPGVFRAANALATAPGGQGTTLDWTSGYFGLREDYRRLAIECDARANGFFGSKGVSRFIPPAYTYFSQRFYEQVDEYTRRKRRDEPRVEMSEWKRDGWTYHAKGIWLAPSVSNPFSPATPTSLSTTLLGSSHDAQTHDLALRLSHPSPPFLSLVGSSNFGARSATRDLEAGVLVTTHSTKLRWALEGEVRRIREWCRGGEVDAAMFERPERKVPWLVKVAARRIEGML</sequence>
<feature type="region of interest" description="Disordered" evidence="8">
    <location>
        <begin position="1"/>
        <end position="23"/>
    </location>
</feature>
<comment type="caution">
    <text evidence="9">The sequence shown here is derived from an EMBL/GenBank/DDBJ whole genome shotgun (WGS) entry which is preliminary data.</text>
</comment>
<evidence type="ECO:0000256" key="5">
    <source>
        <dbReference type="ARBA" id="ARBA00023209"/>
    </source>
</evidence>
<dbReference type="STRING" id="5288.A0A5C5G484"/>
<evidence type="ECO:0000256" key="7">
    <source>
        <dbReference type="RuleBase" id="RU365024"/>
    </source>
</evidence>
<evidence type="ECO:0000256" key="2">
    <source>
        <dbReference type="ARBA" id="ARBA00022679"/>
    </source>
</evidence>